<dbReference type="Pfam" id="PF00646">
    <property type="entry name" value="F-box"/>
    <property type="match status" value="1"/>
</dbReference>
<dbReference type="Gramene" id="TraesWEE_scaffold_018329_01G000300.1">
    <property type="protein sequence ID" value="TraesWEE_scaffold_018329_01G000300.1"/>
    <property type="gene ID" value="TraesWEE_scaffold_018329_01G000300"/>
</dbReference>
<dbReference type="SUPFAM" id="SSF81383">
    <property type="entry name" value="F-box domain"/>
    <property type="match status" value="1"/>
</dbReference>
<dbReference type="Gramene" id="TraesCLE_scaffold_018334_01G000300.1">
    <property type="protein sequence ID" value="TraesCLE_scaffold_018334_01G000300.1"/>
    <property type="gene ID" value="TraesCLE_scaffold_018334_01G000300"/>
</dbReference>
<dbReference type="Proteomes" id="UP000019116">
    <property type="component" value="Chromosome 1A"/>
</dbReference>
<dbReference type="KEGG" id="taes:123185119"/>
<dbReference type="RefSeq" id="XP_044453045.1">
    <property type="nucleotide sequence ID" value="XM_044597110.1"/>
</dbReference>
<protein>
    <recommendedName>
        <fullName evidence="1">F-box domain-containing protein</fullName>
    </recommendedName>
</protein>
<dbReference type="PANTHER" id="PTHR35546">
    <property type="entry name" value="F-BOX PROTEIN INTERACTION DOMAIN PROTEIN-RELATED"/>
    <property type="match status" value="1"/>
</dbReference>
<evidence type="ECO:0000313" key="3">
    <source>
        <dbReference type="Proteomes" id="UP000019116"/>
    </source>
</evidence>
<dbReference type="Gramene" id="TraesLAC1A03G00002380.1">
    <property type="protein sequence ID" value="TraesLAC1A03G00002380.1.CDS1"/>
    <property type="gene ID" value="TraesLAC1A03G00002380"/>
</dbReference>
<sequence length="410" mass="46358">MEEEKSADELSPDRSLVAAAVSRLTDDLIVEILSRLPFRSVCRFKCVSKPWRDLIAHPAHRKKLPQTLAGVLYTTIPDAGGFRHHLAGAYAEGLDLDTSLTFLPHTEYRYFGLEHACNGLLLCSYYPDAGSQVRFVVCNPATRRWAELPPGPQPRPNTCGFHCQFHLAFDPAVSSHFHVFDFERTDDVGLTGVSIYSSRTGAWTRRDTGLLDNVVLEHHSVLLHGMLHVVGNRRRTNSNNTWEDTTVLVAVDMEGKVWKTISMPRGQFYYRVGWSQGCLHYATISPVPLTASNDDDEDSLKMAEEVAIWRLEDYDTQQWALKHSFRIDEVLNLAEVEYQLVGFHPDRDIFFFVSMGLFDGDARDAASLLSWDMRRHQLSSVLDLEKCSVGPYRPYVPLFSSEPLADADGH</sequence>
<reference evidence="2" key="1">
    <citation type="submission" date="2018-08" db="EMBL/GenBank/DDBJ databases">
        <authorList>
            <person name="Rossello M."/>
        </authorList>
    </citation>
    <scope>NUCLEOTIDE SEQUENCE [LARGE SCALE GENOMIC DNA]</scope>
    <source>
        <strain evidence="2">cv. Chinese Spring</strain>
    </source>
</reference>
<evidence type="ECO:0000259" key="1">
    <source>
        <dbReference type="SMART" id="SM00256"/>
    </source>
</evidence>
<dbReference type="Pfam" id="PF24750">
    <property type="entry name" value="b-prop_At3g26010-like"/>
    <property type="match status" value="1"/>
</dbReference>
<dbReference type="Gramene" id="TraesCAD_scaffold_093873_01G000300.1">
    <property type="protein sequence ID" value="TraesCAD_scaffold_093873_01G000300.1"/>
    <property type="gene ID" value="TraesCAD_scaffold_093873_01G000300"/>
</dbReference>
<dbReference type="InterPro" id="IPR001810">
    <property type="entry name" value="F-box_dom"/>
</dbReference>
<dbReference type="GeneID" id="123185119"/>
<keyword evidence="3" id="KW-1185">Reference proteome</keyword>
<dbReference type="Gramene" id="TraesSTA1A03G00004720.1">
    <property type="protein sequence ID" value="TraesSTA1A03G00004720.1.CDS1"/>
    <property type="gene ID" value="TraesSTA1A03G00004720"/>
</dbReference>
<dbReference type="STRING" id="4565.A0A3B5XT54"/>
<dbReference type="CDD" id="cd22157">
    <property type="entry name" value="F-box_AtFBW1-like"/>
    <property type="match status" value="1"/>
</dbReference>
<dbReference type="EnsemblPlants" id="TraesCS1A02G012400.1">
    <property type="protein sequence ID" value="TraesCS1A02G012400.1.cds1"/>
    <property type="gene ID" value="TraesCS1A02G012400"/>
</dbReference>
<dbReference type="AlphaFoldDB" id="A0A3B5XT54"/>
<dbReference type="InterPro" id="IPR015915">
    <property type="entry name" value="Kelch-typ_b-propeller"/>
</dbReference>
<dbReference type="SMART" id="SM00256">
    <property type="entry name" value="FBOX"/>
    <property type="match status" value="1"/>
</dbReference>
<accession>A0A3B5XT54</accession>
<dbReference type="Gramene" id="TraesJUL1A03G00004910.1">
    <property type="protein sequence ID" value="TraesJUL1A03G00004910.1.CDS1"/>
    <property type="gene ID" value="TraesJUL1A03G00004910"/>
</dbReference>
<feature type="domain" description="F-box" evidence="1">
    <location>
        <begin position="24"/>
        <end position="64"/>
    </location>
</feature>
<dbReference type="InterPro" id="IPR036047">
    <property type="entry name" value="F-box-like_dom_sf"/>
</dbReference>
<dbReference type="Gramene" id="TraesJAG1A03G00005080.1">
    <property type="protein sequence ID" value="TraesJAG1A03G00005080.1.CDS1"/>
    <property type="gene ID" value="TraesJAG1A03G00005080"/>
</dbReference>
<evidence type="ECO:0000313" key="2">
    <source>
        <dbReference type="EnsemblPlants" id="TraesCS1A02G012400.1.cds1"/>
    </source>
</evidence>
<dbReference type="Gene3D" id="2.120.10.80">
    <property type="entry name" value="Kelch-type beta propeller"/>
    <property type="match status" value="1"/>
</dbReference>
<dbReference type="InterPro" id="IPR056592">
    <property type="entry name" value="Beta-prop_At3g26010-like"/>
</dbReference>
<dbReference type="PANTHER" id="PTHR35546:SF132">
    <property type="entry name" value="F-BOX DOMAIN-CONTAINING PROTEIN"/>
    <property type="match status" value="1"/>
</dbReference>
<dbReference type="OrthoDB" id="591557at2759"/>
<gene>
    <name evidence="2" type="primary">LOC123185119</name>
</gene>
<dbReference type="Gramene" id="TraesCS1A02G012400.1">
    <property type="protein sequence ID" value="TraesCS1A02G012400.1.cds1"/>
    <property type="gene ID" value="TraesCS1A02G012400"/>
</dbReference>
<dbReference type="Gramene" id="TraesKAR1A01G0007030.1">
    <property type="protein sequence ID" value="cds.TraesKAR1A01G0007030.1"/>
    <property type="gene ID" value="TraesKAR1A01G0007030"/>
</dbReference>
<dbReference type="Gramene" id="TraesROB_scaffold_010828_01G000300.1">
    <property type="protein sequence ID" value="TraesROB_scaffold_010828_01G000300.1"/>
    <property type="gene ID" value="TraesROB_scaffold_010828_01G000300"/>
</dbReference>
<reference evidence="2" key="2">
    <citation type="submission" date="2018-10" db="UniProtKB">
        <authorList>
            <consortium name="EnsemblPlants"/>
        </authorList>
    </citation>
    <scope>IDENTIFICATION</scope>
</reference>
<dbReference type="InterPro" id="IPR055290">
    <property type="entry name" value="At3g26010-like"/>
</dbReference>
<dbReference type="Gene3D" id="1.20.1280.50">
    <property type="match status" value="1"/>
</dbReference>
<dbReference type="Gramene" id="TraesLDM1A03G00004870.1">
    <property type="protein sequence ID" value="TraesLDM1A03G00004870.1.CDS1"/>
    <property type="gene ID" value="TraesLDM1A03G00004870"/>
</dbReference>
<dbReference type="Gramene" id="TraesMAC1A03G00003580.1">
    <property type="protein sequence ID" value="TraesMAC1A03G00003580.1.CDS1"/>
    <property type="gene ID" value="TraesMAC1A03G00003580"/>
</dbReference>
<dbReference type="Gramene" id="TraesPARA_EIv1.0_0099390.1">
    <property type="protein sequence ID" value="TraesPARA_EIv1.0_0099390.1.CDS1"/>
    <property type="gene ID" value="TraesPARA_EIv1.0_0099390"/>
</dbReference>
<dbReference type="SMR" id="A0A3B5XT54"/>
<organism evidence="2">
    <name type="scientific">Triticum aestivum</name>
    <name type="common">Wheat</name>
    <dbReference type="NCBI Taxonomy" id="4565"/>
    <lineage>
        <taxon>Eukaryota</taxon>
        <taxon>Viridiplantae</taxon>
        <taxon>Streptophyta</taxon>
        <taxon>Embryophyta</taxon>
        <taxon>Tracheophyta</taxon>
        <taxon>Spermatophyta</taxon>
        <taxon>Magnoliopsida</taxon>
        <taxon>Liliopsida</taxon>
        <taxon>Poales</taxon>
        <taxon>Poaceae</taxon>
        <taxon>BOP clade</taxon>
        <taxon>Pooideae</taxon>
        <taxon>Triticodae</taxon>
        <taxon>Triticeae</taxon>
        <taxon>Triticinae</taxon>
        <taxon>Triticum</taxon>
    </lineage>
</organism>
<name>A0A3B5XT54_WHEAT</name>
<dbReference type="SUPFAM" id="SSF117281">
    <property type="entry name" value="Kelch motif"/>
    <property type="match status" value="1"/>
</dbReference>
<proteinExistence type="predicted"/>